<comment type="caution">
    <text evidence="1">The sequence shown here is derived from an EMBL/GenBank/DDBJ whole genome shotgun (WGS) entry which is preliminary data.</text>
</comment>
<name>A0A392NAY6_9FABA</name>
<dbReference type="Proteomes" id="UP000265520">
    <property type="component" value="Unassembled WGS sequence"/>
</dbReference>
<evidence type="ECO:0000313" key="1">
    <source>
        <dbReference type="EMBL" id="MCH96275.1"/>
    </source>
</evidence>
<proteinExistence type="predicted"/>
<evidence type="ECO:0000313" key="2">
    <source>
        <dbReference type="Proteomes" id="UP000265520"/>
    </source>
</evidence>
<dbReference type="EMBL" id="LXQA010031954">
    <property type="protein sequence ID" value="MCH96275.1"/>
    <property type="molecule type" value="Genomic_DNA"/>
</dbReference>
<sequence length="114" mass="13407">MIWRISSSPFWSLDHRLLWVPLRIFRDILHAELHVIHQGLKLLDFISMHATLIQDIKDLLQLNWQVRIAHTFGKEILVLTFLLNLEVGASSDYRTLGSSHRLTWPEGAPLRRLY</sequence>
<reference evidence="1 2" key="1">
    <citation type="journal article" date="2018" name="Front. Plant Sci.">
        <title>Red Clover (Trifolium pratense) and Zigzag Clover (T. medium) - A Picture of Genomic Similarities and Differences.</title>
        <authorList>
            <person name="Dluhosova J."/>
            <person name="Istvanek J."/>
            <person name="Nedelnik J."/>
            <person name="Repkova J."/>
        </authorList>
    </citation>
    <scope>NUCLEOTIDE SEQUENCE [LARGE SCALE GENOMIC DNA]</scope>
    <source>
        <strain evidence="2">cv. 10/8</strain>
        <tissue evidence="1">Leaf</tissue>
    </source>
</reference>
<protein>
    <submittedName>
        <fullName evidence="1">Uncharacterized protein</fullName>
    </submittedName>
</protein>
<organism evidence="1 2">
    <name type="scientific">Trifolium medium</name>
    <dbReference type="NCBI Taxonomy" id="97028"/>
    <lineage>
        <taxon>Eukaryota</taxon>
        <taxon>Viridiplantae</taxon>
        <taxon>Streptophyta</taxon>
        <taxon>Embryophyta</taxon>
        <taxon>Tracheophyta</taxon>
        <taxon>Spermatophyta</taxon>
        <taxon>Magnoliopsida</taxon>
        <taxon>eudicotyledons</taxon>
        <taxon>Gunneridae</taxon>
        <taxon>Pentapetalae</taxon>
        <taxon>rosids</taxon>
        <taxon>fabids</taxon>
        <taxon>Fabales</taxon>
        <taxon>Fabaceae</taxon>
        <taxon>Papilionoideae</taxon>
        <taxon>50 kb inversion clade</taxon>
        <taxon>NPAAA clade</taxon>
        <taxon>Hologalegina</taxon>
        <taxon>IRL clade</taxon>
        <taxon>Trifolieae</taxon>
        <taxon>Trifolium</taxon>
    </lineage>
</organism>
<accession>A0A392NAY6</accession>
<keyword evidence="2" id="KW-1185">Reference proteome</keyword>
<dbReference type="AlphaFoldDB" id="A0A392NAY6"/>